<organism evidence="1">
    <name type="scientific">Stegastes partitus</name>
    <name type="common">bicolor damselfish</name>
    <dbReference type="NCBI Taxonomy" id="144197"/>
    <lineage>
        <taxon>Eukaryota</taxon>
        <taxon>Metazoa</taxon>
        <taxon>Chordata</taxon>
        <taxon>Craniata</taxon>
        <taxon>Vertebrata</taxon>
        <taxon>Euteleostomi</taxon>
        <taxon>Actinopterygii</taxon>
        <taxon>Neopterygii</taxon>
        <taxon>Teleostei</taxon>
        <taxon>Neoteleostei</taxon>
        <taxon>Acanthomorphata</taxon>
        <taxon>Ovalentaria</taxon>
        <taxon>Pomacentridae</taxon>
        <taxon>Stegastes</taxon>
    </lineage>
</organism>
<name>A0A3B4ZJ67_9TELE</name>
<dbReference type="GeneTree" id="ENSGT00940000177124"/>
<proteinExistence type="predicted"/>
<sequence>HGTLRPHAHTRCLNISSEGKSRTIQTQLKPHSQASASDPLAQDAESAPVLDAATLKLELLSSLKVDIAGIIKKELQEVIGDALAPLRLEMQSVKLQIASDNAAIDAKLAKLTATLGDMEEALTGCTDDVTVMKTSVDRLIARVAMLENKCEDLESRSRRNNIRIIGVEEGPGSCSPTAVASLLKDAFSLDKEPLVDRSHRTLQPKPKPGDRPRAIVCRLHYHSDCVDILWRARELQRIKVGNVTLSVFPDYTAKIAWARLTGVIPGVVFCCCSPSASRFNMLCVQRCYSAYLGCNKWLFELLLPFYQLKPVCPFSSDLWHQQGICAHRYFVSLDFFFLIFGPFSVNPRDGCA</sequence>
<evidence type="ECO:0000313" key="1">
    <source>
        <dbReference type="Ensembl" id="ENSSPAP00000001662.1"/>
    </source>
</evidence>
<dbReference type="STRING" id="144197.ENSSPAP00000001662"/>
<dbReference type="PANTHER" id="PTHR11505">
    <property type="entry name" value="L1 TRANSPOSABLE ELEMENT-RELATED"/>
    <property type="match status" value="1"/>
</dbReference>
<accession>A0A3B4ZJ67</accession>
<dbReference type="InterPro" id="IPR004244">
    <property type="entry name" value="Transposase_22"/>
</dbReference>
<dbReference type="Gene3D" id="3.30.70.1820">
    <property type="entry name" value="L1 transposable element, RRM domain"/>
    <property type="match status" value="1"/>
</dbReference>
<reference evidence="1" key="1">
    <citation type="submission" date="2023-09" db="UniProtKB">
        <authorList>
            <consortium name="Ensembl"/>
        </authorList>
    </citation>
    <scope>IDENTIFICATION</scope>
</reference>
<dbReference type="AlphaFoldDB" id="A0A3B4ZJ67"/>
<dbReference type="Ensembl" id="ENSSPAT00000001692.1">
    <property type="protein sequence ID" value="ENSSPAP00000001662.1"/>
    <property type="gene ID" value="ENSSPAG00000001268.1"/>
</dbReference>
<evidence type="ECO:0008006" key="2">
    <source>
        <dbReference type="Google" id="ProtNLM"/>
    </source>
</evidence>
<protein>
    <recommendedName>
        <fullName evidence="2">L1 transposable element RRM domain-containing protein</fullName>
    </recommendedName>
</protein>